<reference evidence="3" key="1">
    <citation type="submission" date="2020-05" db="EMBL/GenBank/DDBJ databases">
        <title>Phylogenomic resolution of chytrid fungi.</title>
        <authorList>
            <person name="Stajich J.E."/>
            <person name="Amses K."/>
            <person name="Simmons R."/>
            <person name="Seto K."/>
            <person name="Myers J."/>
            <person name="Bonds A."/>
            <person name="Quandt C.A."/>
            <person name="Barry K."/>
            <person name="Liu P."/>
            <person name="Grigoriev I."/>
            <person name="Longcore J.E."/>
            <person name="James T.Y."/>
        </authorList>
    </citation>
    <scope>NUCLEOTIDE SEQUENCE</scope>
    <source>
        <strain evidence="3">JEL0476</strain>
    </source>
</reference>
<feature type="non-terminal residue" evidence="3">
    <location>
        <position position="876"/>
    </location>
</feature>
<keyword evidence="4" id="KW-1185">Reference proteome</keyword>
<dbReference type="AlphaFoldDB" id="A0AAD5U003"/>
<dbReference type="Pfam" id="PF13910">
    <property type="entry name" value="DUF4209"/>
    <property type="match status" value="1"/>
</dbReference>
<feature type="compositionally biased region" description="Polar residues" evidence="1">
    <location>
        <begin position="850"/>
        <end position="865"/>
    </location>
</feature>
<evidence type="ECO:0000256" key="1">
    <source>
        <dbReference type="SAM" id="MobiDB-lite"/>
    </source>
</evidence>
<feature type="domain" description="DUF4209" evidence="2">
    <location>
        <begin position="114"/>
        <end position="198"/>
    </location>
</feature>
<evidence type="ECO:0000313" key="4">
    <source>
        <dbReference type="Proteomes" id="UP001211065"/>
    </source>
</evidence>
<name>A0AAD5U003_9FUNG</name>
<feature type="compositionally biased region" description="Low complexity" evidence="1">
    <location>
        <begin position="745"/>
        <end position="783"/>
    </location>
</feature>
<accession>A0AAD5U003</accession>
<gene>
    <name evidence="3" type="ORF">HK099_006641</name>
</gene>
<proteinExistence type="predicted"/>
<dbReference type="InterPro" id="IPR025209">
    <property type="entry name" value="DUF4209"/>
</dbReference>
<feature type="compositionally biased region" description="Polar residues" evidence="1">
    <location>
        <begin position="735"/>
        <end position="744"/>
    </location>
</feature>
<feature type="region of interest" description="Disordered" evidence="1">
    <location>
        <begin position="842"/>
        <end position="876"/>
    </location>
</feature>
<sequence length="876" mass="101535">MFSDRVSKVVRLQWKSKGSEKCTVCIETILKSVSNVFLGESISNLCEDKFHVASSIIREEIVTLVPTLLSVYDIQSNLNYLHFFGSKHLCNFELALKSFKTDPFFTILCMFTLIERILRDVIYTKRELDSKKIEPSYLFTDLIVAEDVVTSVGVDMVHVLRVTMGPSCGMNLRNLYWHGFAVTKDFESSTSIYCFLVIHIFVVVCSRIESKLKSIGVSRLSAAPNFDLTAVKGFNISRNLPTLEIEVMSILNSMDSSLLKKSFCNPLLSEAFLLLHNNKWDELARFRFLVVTLPIIEQLLRNAYVEVNKLDNKMVLTANMNEKYIILDTILLPELSSGARNFLINFVGANCMDLMFDLFLSNFGPKLRDKISHGEIFYEDISNSIYSLYFLLIIYLMAILDYKFFISTTTIKDLMRSYYPQYHPYCLCLRNMEDSVLHLRENFITLKNIISINYQVSLMNEPNTTPFSYEENFYSNFFEITNHQFLEEEFMENLAILDSKFRLQKSSKFYVNTKILGYDSDSEGGLNKFHFENYTILVDTFKLDNDTSTYYLIECNFYVKTIKLYNTFKLLEESLISNTTRINEFVTENNFCLSSNAVTPNFTQGYKKKPLILLNRNEKILIIFLRVYFKLYQILEFLFLNLTLLTELPKEVDDTYLTKIPVKQQAIHDFDANFKIVIKRMEILNSKITSCLKPILEISMSGEDDYQSKSGGLGYNSYNYNQSNQQRNNRFSQHSKYSNNARNDNQSTYGNSGSSNYTSYRSNNRNQQYNSSLSSQDNYSDYNTPYESNYNSNTMATASDDADTEATTENVEVALDDLKNVAIMDKKENIEKELDCWSDDSMKEEEEFQTQDYLSGNNNDVSTESYMREEYVEKSK</sequence>
<dbReference type="PANTHER" id="PTHR31701:SF2">
    <property type="entry name" value="ENDOPLASMIC RETICULUM MEMBRANE-ASSOCIATED RNA DEGRADATION PROTEIN"/>
    <property type="match status" value="1"/>
</dbReference>
<evidence type="ECO:0000313" key="3">
    <source>
        <dbReference type="EMBL" id="KAJ3214821.1"/>
    </source>
</evidence>
<feature type="region of interest" description="Disordered" evidence="1">
    <location>
        <begin position="735"/>
        <end position="806"/>
    </location>
</feature>
<feature type="compositionally biased region" description="Basic and acidic residues" evidence="1">
    <location>
        <begin position="866"/>
        <end position="876"/>
    </location>
</feature>
<organism evidence="3 4">
    <name type="scientific">Clydaea vesicula</name>
    <dbReference type="NCBI Taxonomy" id="447962"/>
    <lineage>
        <taxon>Eukaryota</taxon>
        <taxon>Fungi</taxon>
        <taxon>Fungi incertae sedis</taxon>
        <taxon>Chytridiomycota</taxon>
        <taxon>Chytridiomycota incertae sedis</taxon>
        <taxon>Chytridiomycetes</taxon>
        <taxon>Lobulomycetales</taxon>
        <taxon>Lobulomycetaceae</taxon>
        <taxon>Clydaea</taxon>
    </lineage>
</organism>
<protein>
    <recommendedName>
        <fullName evidence="2">DUF4209 domain-containing protein</fullName>
    </recommendedName>
</protein>
<comment type="caution">
    <text evidence="3">The sequence shown here is derived from an EMBL/GenBank/DDBJ whole genome shotgun (WGS) entry which is preliminary data.</text>
</comment>
<evidence type="ECO:0000259" key="2">
    <source>
        <dbReference type="Pfam" id="PF13910"/>
    </source>
</evidence>
<dbReference type="EMBL" id="JADGJW010000589">
    <property type="protein sequence ID" value="KAJ3214821.1"/>
    <property type="molecule type" value="Genomic_DNA"/>
</dbReference>
<dbReference type="PANTHER" id="PTHR31701">
    <property type="entry name" value="ENDOPLASMIC RETICULUM MEMBRANE-ASSOCIATED RNA DEGRADATION PROTEIN"/>
    <property type="match status" value="1"/>
</dbReference>
<dbReference type="InterPro" id="IPR039635">
    <property type="entry name" value="ERMARD"/>
</dbReference>
<dbReference type="Proteomes" id="UP001211065">
    <property type="component" value="Unassembled WGS sequence"/>
</dbReference>